<evidence type="ECO:0000313" key="1">
    <source>
        <dbReference type="EMBL" id="EMB15610.1"/>
    </source>
</evidence>
<keyword evidence="2" id="KW-1185">Reference proteome</keyword>
<proteinExistence type="predicted"/>
<name>M2AER9_9BACT</name>
<organism evidence="1 2">
    <name type="scientific">Rhodopirellula europaea 6C</name>
    <dbReference type="NCBI Taxonomy" id="1263867"/>
    <lineage>
        <taxon>Bacteria</taxon>
        <taxon>Pseudomonadati</taxon>
        <taxon>Planctomycetota</taxon>
        <taxon>Planctomycetia</taxon>
        <taxon>Pirellulales</taxon>
        <taxon>Pirellulaceae</taxon>
        <taxon>Rhodopirellula</taxon>
    </lineage>
</organism>
<dbReference type="AlphaFoldDB" id="M2AER9"/>
<comment type="caution">
    <text evidence="1">The sequence shown here is derived from an EMBL/GenBank/DDBJ whole genome shotgun (WGS) entry which is preliminary data.</text>
</comment>
<reference evidence="1" key="1">
    <citation type="submission" date="2012-11" db="EMBL/GenBank/DDBJ databases">
        <title>Permanent draft genomes of Rhodopirellula europaea strain SH398 and 6C.</title>
        <authorList>
            <person name="Richter M."/>
            <person name="Richter-Heitmann T."/>
            <person name="Frank C."/>
            <person name="Harder J."/>
            <person name="Glockner F.O."/>
        </authorList>
    </citation>
    <scope>NUCLEOTIDE SEQUENCE</scope>
    <source>
        <strain evidence="1">6C</strain>
    </source>
</reference>
<gene>
    <name evidence="1" type="ORF">RE6C_03699</name>
</gene>
<protein>
    <submittedName>
        <fullName evidence="1">Uncharacterized protein</fullName>
    </submittedName>
</protein>
<sequence length="48" mass="5265">MRTTDAHADEPTNSFASERDVLISKVTSKLGDDFSAESRKVKKTLAPI</sequence>
<dbReference type="EMBL" id="ANMO01000168">
    <property type="protein sequence ID" value="EMB15610.1"/>
    <property type="molecule type" value="Genomic_DNA"/>
</dbReference>
<dbReference type="PATRIC" id="fig|1263867.3.peg.3957"/>
<reference evidence="1" key="2">
    <citation type="journal article" date="2013" name="Mar. Genomics">
        <title>Expression of sulfatases in Rhodopirellula baltica and the diversity of sulfatases in the genus Rhodopirellula.</title>
        <authorList>
            <person name="Wegner C.E."/>
            <person name="Richter-Heitmann T."/>
            <person name="Klindworth A."/>
            <person name="Klockow C."/>
            <person name="Richter M."/>
            <person name="Achstetter T."/>
            <person name="Glockner F.O."/>
            <person name="Harder J."/>
        </authorList>
    </citation>
    <scope>NUCLEOTIDE SEQUENCE [LARGE SCALE GENOMIC DNA]</scope>
    <source>
        <strain evidence="1">6C</strain>
    </source>
</reference>
<evidence type="ECO:0000313" key="2">
    <source>
        <dbReference type="Proteomes" id="UP000011529"/>
    </source>
</evidence>
<accession>M2AER9</accession>
<dbReference type="Proteomes" id="UP000011529">
    <property type="component" value="Unassembled WGS sequence"/>
</dbReference>